<dbReference type="SUPFAM" id="SSF56801">
    <property type="entry name" value="Acetyl-CoA synthetase-like"/>
    <property type="match status" value="1"/>
</dbReference>
<evidence type="ECO:0000313" key="4">
    <source>
        <dbReference type="Proteomes" id="UP001205612"/>
    </source>
</evidence>
<dbReference type="Gene3D" id="3.40.50.980">
    <property type="match status" value="2"/>
</dbReference>
<keyword evidence="4" id="KW-1185">Reference proteome</keyword>
<proteinExistence type="predicted"/>
<dbReference type="Gene3D" id="3.30.559.10">
    <property type="entry name" value="Chloramphenicol acetyltransferase-like domain"/>
    <property type="match status" value="1"/>
</dbReference>
<dbReference type="InterPro" id="IPR023213">
    <property type="entry name" value="CAT-like_dom_sf"/>
</dbReference>
<feature type="non-terminal residue" evidence="3">
    <location>
        <position position="1"/>
    </location>
</feature>
<dbReference type="Gene3D" id="3.30.559.30">
    <property type="entry name" value="Nonribosomal peptide synthetase, condensation domain"/>
    <property type="match status" value="1"/>
</dbReference>
<evidence type="ECO:0000313" key="3">
    <source>
        <dbReference type="EMBL" id="MCS0606518.1"/>
    </source>
</evidence>
<feature type="domain" description="Condensation" evidence="2">
    <location>
        <begin position="11"/>
        <end position="277"/>
    </location>
</feature>
<dbReference type="Pfam" id="PF00501">
    <property type="entry name" value="AMP-binding"/>
    <property type="match status" value="1"/>
</dbReference>
<sequence>LLDGTGDSPAARQTDYWRQALAGLPEEVPLPADRPRPAAPSHEGDVVLFEVSAGTGAELARLARESGATMFMVVHAAVAALLHRLGAGDDIPLGTPVSGREDEQLDRLVGFFLNTLVLRADLSGDPGFVELVGRVRDTDLAAFSHADLPLEAVAEAVGRSGAGSRGPLAAAGGRGPLFRTMVTYHSTTTEVTELFGVPARELPVEIGGSKFDLEFAFGGSAADGRISGGLRYATDLFGAASAERLAGRLVRLLDAVAADPEQALSAIPVMDEEERERVLYGWNDTARVPEGPATLADLVADGAHDLEATALLFDGAYLTRGAFEERVNRLARLLVRRGVGPESVVAVALPRSLNLLVALHAVVRAGGAYLPLDPTLPADRLTYMTDTAAPVCVLADRAASLDTLPERFRPGAVVLDAPAVAQELAGLAADTVTDADRLAPLLPSHPAYVLFTSGSTGRPKGVLIEHSAIVNRLRWMQDTYRLTDGDRVLLKTPTTFDVSVWELFWPLAQGVPLVIARPEGHTDPHYLAALIREQAISVCHFVPSMLAAFLTETELTGCPT</sequence>
<dbReference type="PANTHER" id="PTHR45527:SF1">
    <property type="entry name" value="FATTY ACID SYNTHASE"/>
    <property type="match status" value="1"/>
</dbReference>
<dbReference type="EMBL" id="JANUGP010000064">
    <property type="protein sequence ID" value="MCS0606518.1"/>
    <property type="molecule type" value="Genomic_DNA"/>
</dbReference>
<dbReference type="RefSeq" id="WP_258783879.1">
    <property type="nucleotide sequence ID" value="NZ_JANUGP010000064.1"/>
</dbReference>
<feature type="domain" description="AMP-dependent synthetase/ligase" evidence="1">
    <location>
        <begin position="307"/>
        <end position="552"/>
    </location>
</feature>
<organism evidence="3 4">
    <name type="scientific">Streptomyces pyxinicus</name>
    <dbReference type="NCBI Taxonomy" id="2970331"/>
    <lineage>
        <taxon>Bacteria</taxon>
        <taxon>Bacillati</taxon>
        <taxon>Actinomycetota</taxon>
        <taxon>Actinomycetes</taxon>
        <taxon>Kitasatosporales</taxon>
        <taxon>Streptomycetaceae</taxon>
        <taxon>Streptomyces</taxon>
    </lineage>
</organism>
<dbReference type="Pfam" id="PF00668">
    <property type="entry name" value="Condensation"/>
    <property type="match status" value="1"/>
</dbReference>
<evidence type="ECO:0000259" key="2">
    <source>
        <dbReference type="Pfam" id="PF00668"/>
    </source>
</evidence>
<dbReference type="InterPro" id="IPR020845">
    <property type="entry name" value="AMP-binding_CS"/>
</dbReference>
<comment type="caution">
    <text evidence="3">The sequence shown here is derived from an EMBL/GenBank/DDBJ whole genome shotgun (WGS) entry which is preliminary data.</text>
</comment>
<dbReference type="PROSITE" id="PS00455">
    <property type="entry name" value="AMP_BINDING"/>
    <property type="match status" value="1"/>
</dbReference>
<dbReference type="InterPro" id="IPR001242">
    <property type="entry name" value="Condensation_dom"/>
</dbReference>
<evidence type="ECO:0000259" key="1">
    <source>
        <dbReference type="Pfam" id="PF00501"/>
    </source>
</evidence>
<dbReference type="PANTHER" id="PTHR45527">
    <property type="entry name" value="NONRIBOSOMAL PEPTIDE SYNTHETASE"/>
    <property type="match status" value="1"/>
</dbReference>
<reference evidence="3 4" key="1">
    <citation type="submission" date="2022-08" db="EMBL/GenBank/DDBJ databases">
        <authorList>
            <person name="Somphong A."/>
            <person name="Phongsopitanun W."/>
        </authorList>
    </citation>
    <scope>NUCLEOTIDE SEQUENCE [LARGE SCALE GENOMIC DNA]</scope>
    <source>
        <strain evidence="3 4">LP11</strain>
    </source>
</reference>
<feature type="non-terminal residue" evidence="3">
    <location>
        <position position="560"/>
    </location>
</feature>
<dbReference type="Proteomes" id="UP001205612">
    <property type="component" value="Unassembled WGS sequence"/>
</dbReference>
<gene>
    <name evidence="3" type="ORF">NX794_35730</name>
</gene>
<dbReference type="InterPro" id="IPR000873">
    <property type="entry name" value="AMP-dep_synth/lig_dom"/>
</dbReference>
<protein>
    <submittedName>
        <fullName evidence="3">AMP-binding protein</fullName>
    </submittedName>
</protein>
<name>A0ABT2BDB3_9ACTN</name>
<dbReference type="SUPFAM" id="SSF52777">
    <property type="entry name" value="CoA-dependent acyltransferases"/>
    <property type="match status" value="1"/>
</dbReference>
<accession>A0ABT2BDB3</accession>